<feature type="modified residue" description="4-aspartylphosphate" evidence="5">
    <location>
        <position position="55"/>
    </location>
</feature>
<evidence type="ECO:0000259" key="7">
    <source>
        <dbReference type="PROSITE" id="PS50110"/>
    </source>
</evidence>
<gene>
    <name evidence="8" type="ORF">EJP82_15250</name>
</gene>
<dbReference type="InterPro" id="IPR000792">
    <property type="entry name" value="Tscrpt_reg_LuxR_C"/>
</dbReference>
<evidence type="ECO:0000313" key="9">
    <source>
        <dbReference type="Proteomes" id="UP000279446"/>
    </source>
</evidence>
<dbReference type="InterPro" id="IPR039420">
    <property type="entry name" value="WalR-like"/>
</dbReference>
<feature type="domain" description="HTH luxR-type" evidence="6">
    <location>
        <begin position="147"/>
        <end position="212"/>
    </location>
</feature>
<proteinExistence type="predicted"/>
<dbReference type="EMBL" id="RZNY01000012">
    <property type="protein sequence ID" value="RUT45317.1"/>
    <property type="molecule type" value="Genomic_DNA"/>
</dbReference>
<name>A0A3S1C7S1_9BACL</name>
<dbReference type="PROSITE" id="PS50043">
    <property type="entry name" value="HTH_LUXR_2"/>
    <property type="match status" value="1"/>
</dbReference>
<sequence>MKVKVFIVDDHAVVRSGLRAVLDAQSNITVIGEAADSASCIKQALELKPDIVLMDLSFPNGRDGLYTTRELLQSLPEIKVIVLTMHDDEQYLFRALKAGASGYILKSSPMTELVQAIEQVYQGLVYLHPSATKKVIQGYLQGQTKETKDVFESLTEREKEILSLVAKGYTNKEVAELLLISVKTVENHKANIMEKLQLDNRRDLMKLAYRRGLLDFD</sequence>
<dbReference type="PROSITE" id="PS50110">
    <property type="entry name" value="RESPONSE_REGULATORY"/>
    <property type="match status" value="1"/>
</dbReference>
<evidence type="ECO:0000256" key="2">
    <source>
        <dbReference type="ARBA" id="ARBA00023015"/>
    </source>
</evidence>
<protein>
    <submittedName>
        <fullName evidence="8">Response regulator transcription factor</fullName>
    </submittedName>
</protein>
<dbReference type="RefSeq" id="WP_127192924.1">
    <property type="nucleotide sequence ID" value="NZ_JAUSSS010000012.1"/>
</dbReference>
<dbReference type="GO" id="GO:0006355">
    <property type="term" value="P:regulation of DNA-templated transcription"/>
    <property type="evidence" value="ECO:0007669"/>
    <property type="project" value="InterPro"/>
</dbReference>
<keyword evidence="4" id="KW-0804">Transcription</keyword>
<dbReference type="CDD" id="cd17535">
    <property type="entry name" value="REC_NarL-like"/>
    <property type="match status" value="1"/>
</dbReference>
<comment type="caution">
    <text evidence="8">The sequence shown here is derived from an EMBL/GenBank/DDBJ whole genome shotgun (WGS) entry which is preliminary data.</text>
</comment>
<dbReference type="GO" id="GO:0000160">
    <property type="term" value="P:phosphorelay signal transduction system"/>
    <property type="evidence" value="ECO:0007669"/>
    <property type="project" value="InterPro"/>
</dbReference>
<reference evidence="8 9" key="1">
    <citation type="submission" date="2018-12" db="EMBL/GenBank/DDBJ databases">
        <authorList>
            <person name="Sun L."/>
            <person name="Chen Z."/>
        </authorList>
    </citation>
    <scope>NUCLEOTIDE SEQUENCE [LARGE SCALE GENOMIC DNA]</scope>
    <source>
        <strain evidence="8 9">DSM 15890</strain>
    </source>
</reference>
<evidence type="ECO:0000256" key="3">
    <source>
        <dbReference type="ARBA" id="ARBA00023125"/>
    </source>
</evidence>
<evidence type="ECO:0000259" key="6">
    <source>
        <dbReference type="PROSITE" id="PS50043"/>
    </source>
</evidence>
<evidence type="ECO:0000256" key="1">
    <source>
        <dbReference type="ARBA" id="ARBA00022553"/>
    </source>
</evidence>
<dbReference type="PANTHER" id="PTHR43214:SF37">
    <property type="entry name" value="TRANSCRIPTIONAL REGULATORY PROTEIN YDFI"/>
    <property type="match status" value="1"/>
</dbReference>
<dbReference type="Pfam" id="PF00196">
    <property type="entry name" value="GerE"/>
    <property type="match status" value="1"/>
</dbReference>
<dbReference type="CDD" id="cd06170">
    <property type="entry name" value="LuxR_C_like"/>
    <property type="match status" value="1"/>
</dbReference>
<dbReference type="Pfam" id="PF00072">
    <property type="entry name" value="Response_reg"/>
    <property type="match status" value="1"/>
</dbReference>
<evidence type="ECO:0000256" key="5">
    <source>
        <dbReference type="PROSITE-ProRule" id="PRU00169"/>
    </source>
</evidence>
<dbReference type="InterPro" id="IPR011006">
    <property type="entry name" value="CheY-like_superfamily"/>
</dbReference>
<dbReference type="SMART" id="SM00421">
    <property type="entry name" value="HTH_LUXR"/>
    <property type="match status" value="1"/>
</dbReference>
<dbReference type="SMART" id="SM00448">
    <property type="entry name" value="REC"/>
    <property type="match status" value="1"/>
</dbReference>
<keyword evidence="1 5" id="KW-0597">Phosphoprotein</keyword>
<dbReference type="PRINTS" id="PR00038">
    <property type="entry name" value="HTHLUXR"/>
</dbReference>
<dbReference type="SUPFAM" id="SSF52172">
    <property type="entry name" value="CheY-like"/>
    <property type="match status" value="1"/>
</dbReference>
<dbReference type="Gene3D" id="3.40.50.2300">
    <property type="match status" value="1"/>
</dbReference>
<keyword evidence="3" id="KW-0238">DNA-binding</keyword>
<dbReference type="AlphaFoldDB" id="A0A3S1C7S1"/>
<feature type="domain" description="Response regulatory" evidence="7">
    <location>
        <begin position="4"/>
        <end position="121"/>
    </location>
</feature>
<keyword evidence="2" id="KW-0805">Transcription regulation</keyword>
<dbReference type="InterPro" id="IPR058245">
    <property type="entry name" value="NreC/VraR/RcsB-like_REC"/>
</dbReference>
<dbReference type="OrthoDB" id="9780153at2"/>
<dbReference type="PANTHER" id="PTHR43214">
    <property type="entry name" value="TWO-COMPONENT RESPONSE REGULATOR"/>
    <property type="match status" value="1"/>
</dbReference>
<dbReference type="Proteomes" id="UP000279446">
    <property type="component" value="Unassembled WGS sequence"/>
</dbReference>
<evidence type="ECO:0000256" key="4">
    <source>
        <dbReference type="ARBA" id="ARBA00023163"/>
    </source>
</evidence>
<dbReference type="PROSITE" id="PS00622">
    <property type="entry name" value="HTH_LUXR_1"/>
    <property type="match status" value="1"/>
</dbReference>
<dbReference type="SUPFAM" id="SSF46894">
    <property type="entry name" value="C-terminal effector domain of the bipartite response regulators"/>
    <property type="match status" value="1"/>
</dbReference>
<dbReference type="InterPro" id="IPR016032">
    <property type="entry name" value="Sig_transdc_resp-reg_C-effctor"/>
</dbReference>
<organism evidence="8 9">
    <name type="scientific">Paenibacillus anaericanus</name>
    <dbReference type="NCBI Taxonomy" id="170367"/>
    <lineage>
        <taxon>Bacteria</taxon>
        <taxon>Bacillati</taxon>
        <taxon>Bacillota</taxon>
        <taxon>Bacilli</taxon>
        <taxon>Bacillales</taxon>
        <taxon>Paenibacillaceae</taxon>
        <taxon>Paenibacillus</taxon>
    </lineage>
</organism>
<evidence type="ECO:0000313" key="8">
    <source>
        <dbReference type="EMBL" id="RUT45317.1"/>
    </source>
</evidence>
<keyword evidence="9" id="KW-1185">Reference proteome</keyword>
<dbReference type="GO" id="GO:0003677">
    <property type="term" value="F:DNA binding"/>
    <property type="evidence" value="ECO:0007669"/>
    <property type="project" value="UniProtKB-KW"/>
</dbReference>
<dbReference type="InterPro" id="IPR001789">
    <property type="entry name" value="Sig_transdc_resp-reg_receiver"/>
</dbReference>
<accession>A0A3S1C7S1</accession>